<dbReference type="OrthoDB" id="9909311at2759"/>
<sequence>MKPIVTQYGPKGIFSLDETALYNAQPNRTLALKGHQCQGGRWYKDRATALLCCNAEDGKKFRPVIVGRFEKPRCLIGLRHYTYWDARTEEVRNWNILDAIRGVSMAWKSIMPAVIQNCFAKCG</sequence>
<keyword evidence="3" id="KW-1185">Reference proteome</keyword>
<dbReference type="Proteomes" id="UP000502823">
    <property type="component" value="Unassembled WGS sequence"/>
</dbReference>
<evidence type="ECO:0000313" key="3">
    <source>
        <dbReference type="Proteomes" id="UP000502823"/>
    </source>
</evidence>
<dbReference type="EMBL" id="BLKM01000258">
    <property type="protein sequence ID" value="GFG30851.1"/>
    <property type="molecule type" value="Genomic_DNA"/>
</dbReference>
<dbReference type="GO" id="GO:0003676">
    <property type="term" value="F:nucleic acid binding"/>
    <property type="evidence" value="ECO:0007669"/>
    <property type="project" value="InterPro"/>
</dbReference>
<evidence type="ECO:0000313" key="2">
    <source>
        <dbReference type="EMBL" id="GFG30851.1"/>
    </source>
</evidence>
<organism evidence="2 3">
    <name type="scientific">Coptotermes formosanus</name>
    <name type="common">Formosan subterranean termite</name>
    <dbReference type="NCBI Taxonomy" id="36987"/>
    <lineage>
        <taxon>Eukaryota</taxon>
        <taxon>Metazoa</taxon>
        <taxon>Ecdysozoa</taxon>
        <taxon>Arthropoda</taxon>
        <taxon>Hexapoda</taxon>
        <taxon>Insecta</taxon>
        <taxon>Pterygota</taxon>
        <taxon>Neoptera</taxon>
        <taxon>Polyneoptera</taxon>
        <taxon>Dictyoptera</taxon>
        <taxon>Blattodea</taxon>
        <taxon>Blattoidea</taxon>
        <taxon>Termitoidae</taxon>
        <taxon>Rhinotermitidae</taxon>
        <taxon>Coptotermes</taxon>
    </lineage>
</organism>
<evidence type="ECO:0000259" key="1">
    <source>
        <dbReference type="Pfam" id="PF03184"/>
    </source>
</evidence>
<gene>
    <name evidence="2" type="ORF">Cfor_10266</name>
</gene>
<proteinExistence type="predicted"/>
<comment type="caution">
    <text evidence="2">The sequence shown here is derived from an EMBL/GenBank/DDBJ whole genome shotgun (WGS) entry which is preliminary data.</text>
</comment>
<feature type="domain" description="DDE-1" evidence="1">
    <location>
        <begin position="44"/>
        <end position="74"/>
    </location>
</feature>
<reference evidence="3" key="1">
    <citation type="submission" date="2020-01" db="EMBL/GenBank/DDBJ databases">
        <title>Draft genome sequence of the Termite Coptotermes fromosanus.</title>
        <authorList>
            <person name="Itakura S."/>
            <person name="Yosikawa Y."/>
            <person name="Umezawa K."/>
        </authorList>
    </citation>
    <scope>NUCLEOTIDE SEQUENCE [LARGE SCALE GENOMIC DNA]</scope>
</reference>
<protein>
    <recommendedName>
        <fullName evidence="1">DDE-1 domain-containing protein</fullName>
    </recommendedName>
</protein>
<accession>A0A6L2PEC0</accession>
<dbReference type="Pfam" id="PF03184">
    <property type="entry name" value="DDE_1"/>
    <property type="match status" value="1"/>
</dbReference>
<name>A0A6L2PEC0_COPFO</name>
<dbReference type="InParanoid" id="A0A6L2PEC0"/>
<dbReference type="InterPro" id="IPR004875">
    <property type="entry name" value="DDE_SF_endonuclease_dom"/>
</dbReference>
<dbReference type="AlphaFoldDB" id="A0A6L2PEC0"/>